<dbReference type="Pfam" id="PF00989">
    <property type="entry name" value="PAS"/>
    <property type="match status" value="1"/>
</dbReference>
<dbReference type="SMART" id="SM00091">
    <property type="entry name" value="PAS"/>
    <property type="match status" value="1"/>
</dbReference>
<evidence type="ECO:0000256" key="1">
    <source>
        <dbReference type="ARBA" id="ARBA00000085"/>
    </source>
</evidence>
<dbReference type="PROSITE" id="PS50113">
    <property type="entry name" value="PAC"/>
    <property type="match status" value="1"/>
</dbReference>
<keyword evidence="10" id="KW-0067">ATP-binding</keyword>
<dbReference type="AlphaFoldDB" id="A0A3B0VLE7"/>
<comment type="catalytic activity">
    <reaction evidence="1">
        <text>ATP + protein L-histidine = ADP + protein N-phospho-L-histidine.</text>
        <dbReference type="EC" id="2.7.13.3"/>
    </reaction>
</comment>
<dbReference type="PROSITE" id="PS50109">
    <property type="entry name" value="HIS_KIN"/>
    <property type="match status" value="1"/>
</dbReference>
<dbReference type="PANTHER" id="PTHR43065:SF42">
    <property type="entry name" value="TWO-COMPONENT SENSOR PPRA"/>
    <property type="match status" value="1"/>
</dbReference>
<dbReference type="InterPro" id="IPR036097">
    <property type="entry name" value="HisK_dim/P_sf"/>
</dbReference>
<dbReference type="InterPro" id="IPR013767">
    <property type="entry name" value="PAS_fold"/>
</dbReference>
<keyword evidence="13 14" id="KW-0472">Membrane</keyword>
<feature type="transmembrane region" description="Helical" evidence="14">
    <location>
        <begin position="298"/>
        <end position="319"/>
    </location>
</feature>
<dbReference type="CDD" id="cd00130">
    <property type="entry name" value="PAS"/>
    <property type="match status" value="1"/>
</dbReference>
<dbReference type="Gene3D" id="1.10.287.130">
    <property type="match status" value="1"/>
</dbReference>
<evidence type="ECO:0000256" key="12">
    <source>
        <dbReference type="ARBA" id="ARBA00023012"/>
    </source>
</evidence>
<evidence type="ECO:0000259" key="15">
    <source>
        <dbReference type="PROSITE" id="PS50109"/>
    </source>
</evidence>
<evidence type="ECO:0000256" key="5">
    <source>
        <dbReference type="ARBA" id="ARBA00022553"/>
    </source>
</evidence>
<keyword evidence="4" id="KW-1003">Cell membrane</keyword>
<dbReference type="PRINTS" id="PR00344">
    <property type="entry name" value="BCTRLSENSOR"/>
</dbReference>
<evidence type="ECO:0000256" key="8">
    <source>
        <dbReference type="ARBA" id="ARBA00022741"/>
    </source>
</evidence>
<keyword evidence="11 14" id="KW-1133">Transmembrane helix</keyword>
<dbReference type="PROSITE" id="PS50885">
    <property type="entry name" value="HAMP"/>
    <property type="match status" value="1"/>
</dbReference>
<evidence type="ECO:0000259" key="18">
    <source>
        <dbReference type="PROSITE" id="PS50885"/>
    </source>
</evidence>
<dbReference type="InterPro" id="IPR045671">
    <property type="entry name" value="NtrY-like_N"/>
</dbReference>
<dbReference type="InterPro" id="IPR017232">
    <property type="entry name" value="NtrY"/>
</dbReference>
<dbReference type="CDD" id="cd00082">
    <property type="entry name" value="HisKA"/>
    <property type="match status" value="1"/>
</dbReference>
<dbReference type="Pfam" id="PF00672">
    <property type="entry name" value="HAMP"/>
    <property type="match status" value="1"/>
</dbReference>
<keyword evidence="7 14" id="KW-0812">Transmembrane</keyword>
<dbReference type="InterPro" id="IPR003661">
    <property type="entry name" value="HisK_dim/P_dom"/>
</dbReference>
<keyword evidence="6 19" id="KW-0808">Transferase</keyword>
<dbReference type="InterPro" id="IPR003594">
    <property type="entry name" value="HATPase_dom"/>
</dbReference>
<evidence type="ECO:0000256" key="9">
    <source>
        <dbReference type="ARBA" id="ARBA00022777"/>
    </source>
</evidence>
<dbReference type="EC" id="2.7.13.3" evidence="3"/>
<organism evidence="19">
    <name type="scientific">hydrothermal vent metagenome</name>
    <dbReference type="NCBI Taxonomy" id="652676"/>
    <lineage>
        <taxon>unclassified sequences</taxon>
        <taxon>metagenomes</taxon>
        <taxon>ecological metagenomes</taxon>
    </lineage>
</organism>
<proteinExistence type="predicted"/>
<dbReference type="SUPFAM" id="SSF103190">
    <property type="entry name" value="Sensory domain-like"/>
    <property type="match status" value="1"/>
</dbReference>
<dbReference type="SUPFAM" id="SSF55785">
    <property type="entry name" value="PYP-like sensor domain (PAS domain)"/>
    <property type="match status" value="1"/>
</dbReference>
<evidence type="ECO:0000256" key="11">
    <source>
        <dbReference type="ARBA" id="ARBA00022989"/>
    </source>
</evidence>
<feature type="domain" description="Histidine kinase" evidence="15">
    <location>
        <begin position="526"/>
        <end position="738"/>
    </location>
</feature>
<evidence type="ECO:0000313" key="19">
    <source>
        <dbReference type="EMBL" id="VAW37649.1"/>
    </source>
</evidence>
<dbReference type="Gene3D" id="6.10.340.10">
    <property type="match status" value="1"/>
</dbReference>
<dbReference type="SUPFAM" id="SSF158472">
    <property type="entry name" value="HAMP domain-like"/>
    <property type="match status" value="1"/>
</dbReference>
<feature type="domain" description="HAMP" evidence="18">
    <location>
        <begin position="324"/>
        <end position="376"/>
    </location>
</feature>
<dbReference type="PANTHER" id="PTHR43065">
    <property type="entry name" value="SENSOR HISTIDINE KINASE"/>
    <property type="match status" value="1"/>
</dbReference>
<dbReference type="GO" id="GO:0005886">
    <property type="term" value="C:plasma membrane"/>
    <property type="evidence" value="ECO:0007669"/>
    <property type="project" value="UniProtKB-SubCell"/>
</dbReference>
<dbReference type="InterPro" id="IPR000700">
    <property type="entry name" value="PAS-assoc_C"/>
</dbReference>
<evidence type="ECO:0000256" key="4">
    <source>
        <dbReference type="ARBA" id="ARBA00022475"/>
    </source>
</evidence>
<name>A0A3B0VLE7_9ZZZZ</name>
<feature type="transmembrane region" description="Helical" evidence="14">
    <location>
        <begin position="49"/>
        <end position="74"/>
    </location>
</feature>
<evidence type="ECO:0000256" key="6">
    <source>
        <dbReference type="ARBA" id="ARBA00022679"/>
    </source>
</evidence>
<dbReference type="PIRSF" id="PIRSF037532">
    <property type="entry name" value="STHK_NtrY"/>
    <property type="match status" value="1"/>
</dbReference>
<dbReference type="SUPFAM" id="SSF47384">
    <property type="entry name" value="Homodimeric domain of signal transducing histidine kinase"/>
    <property type="match status" value="1"/>
</dbReference>
<dbReference type="Pfam" id="PF02518">
    <property type="entry name" value="HATPase_c"/>
    <property type="match status" value="1"/>
</dbReference>
<dbReference type="Gene3D" id="3.30.565.10">
    <property type="entry name" value="Histidine kinase-like ATPase, C-terminal domain"/>
    <property type="match status" value="1"/>
</dbReference>
<dbReference type="InterPro" id="IPR004358">
    <property type="entry name" value="Sig_transdc_His_kin-like_C"/>
</dbReference>
<dbReference type="GO" id="GO:0000155">
    <property type="term" value="F:phosphorelay sensor kinase activity"/>
    <property type="evidence" value="ECO:0007669"/>
    <property type="project" value="InterPro"/>
</dbReference>
<protein>
    <recommendedName>
        <fullName evidence="3">histidine kinase</fullName>
        <ecNumber evidence="3">2.7.13.3</ecNumber>
    </recommendedName>
</protein>
<evidence type="ECO:0000259" key="16">
    <source>
        <dbReference type="PROSITE" id="PS50112"/>
    </source>
</evidence>
<dbReference type="SMART" id="SM00304">
    <property type="entry name" value="HAMP"/>
    <property type="match status" value="1"/>
</dbReference>
<feature type="domain" description="PAC" evidence="17">
    <location>
        <begin position="467"/>
        <end position="520"/>
    </location>
</feature>
<dbReference type="InterPro" id="IPR029151">
    <property type="entry name" value="Sensor-like_sf"/>
</dbReference>
<dbReference type="PROSITE" id="PS50112">
    <property type="entry name" value="PAS"/>
    <property type="match status" value="1"/>
</dbReference>
<dbReference type="InterPro" id="IPR036890">
    <property type="entry name" value="HATPase_C_sf"/>
</dbReference>
<dbReference type="GO" id="GO:0006355">
    <property type="term" value="P:regulation of DNA-templated transcription"/>
    <property type="evidence" value="ECO:0007669"/>
    <property type="project" value="InterPro"/>
</dbReference>
<accession>A0A3B0VLE7</accession>
<dbReference type="InterPro" id="IPR035965">
    <property type="entry name" value="PAS-like_dom_sf"/>
</dbReference>
<dbReference type="Pfam" id="PF00512">
    <property type="entry name" value="HisKA"/>
    <property type="match status" value="1"/>
</dbReference>
<dbReference type="SMART" id="SM00388">
    <property type="entry name" value="HisKA"/>
    <property type="match status" value="1"/>
</dbReference>
<dbReference type="Gene3D" id="3.30.450.20">
    <property type="entry name" value="PAS domain"/>
    <property type="match status" value="2"/>
</dbReference>
<feature type="transmembrane region" description="Helical" evidence="14">
    <location>
        <begin position="20"/>
        <end position="43"/>
    </location>
</feature>
<evidence type="ECO:0000256" key="10">
    <source>
        <dbReference type="ARBA" id="ARBA00022840"/>
    </source>
</evidence>
<dbReference type="GO" id="GO:0005524">
    <property type="term" value="F:ATP binding"/>
    <property type="evidence" value="ECO:0007669"/>
    <property type="project" value="UniProtKB-KW"/>
</dbReference>
<dbReference type="NCBIfam" id="TIGR00229">
    <property type="entry name" value="sensory_box"/>
    <property type="match status" value="1"/>
</dbReference>
<evidence type="ECO:0000256" key="3">
    <source>
        <dbReference type="ARBA" id="ARBA00012438"/>
    </source>
</evidence>
<dbReference type="EMBL" id="UOEZ01000058">
    <property type="protein sequence ID" value="VAW37649.1"/>
    <property type="molecule type" value="Genomic_DNA"/>
</dbReference>
<keyword evidence="8" id="KW-0547">Nucleotide-binding</keyword>
<keyword evidence="12" id="KW-0902">Two-component regulatory system</keyword>
<comment type="subcellular location">
    <subcellularLocation>
        <location evidence="2">Cell membrane</location>
        <topology evidence="2">Multi-pass membrane protein</topology>
    </subcellularLocation>
</comment>
<dbReference type="InterPro" id="IPR005467">
    <property type="entry name" value="His_kinase_dom"/>
</dbReference>
<evidence type="ECO:0000256" key="14">
    <source>
        <dbReference type="SAM" id="Phobius"/>
    </source>
</evidence>
<dbReference type="Pfam" id="PF19312">
    <property type="entry name" value="NtrY_N"/>
    <property type="match status" value="1"/>
</dbReference>
<evidence type="ECO:0000256" key="2">
    <source>
        <dbReference type="ARBA" id="ARBA00004651"/>
    </source>
</evidence>
<evidence type="ECO:0000259" key="17">
    <source>
        <dbReference type="PROSITE" id="PS50113"/>
    </source>
</evidence>
<evidence type="ECO:0000256" key="13">
    <source>
        <dbReference type="ARBA" id="ARBA00023136"/>
    </source>
</evidence>
<dbReference type="InterPro" id="IPR003660">
    <property type="entry name" value="HAMP_dom"/>
</dbReference>
<dbReference type="InterPro" id="IPR000014">
    <property type="entry name" value="PAS"/>
</dbReference>
<keyword evidence="9" id="KW-0418">Kinase</keyword>
<evidence type="ECO:0000256" key="7">
    <source>
        <dbReference type="ARBA" id="ARBA00022692"/>
    </source>
</evidence>
<dbReference type="SUPFAM" id="SSF55874">
    <property type="entry name" value="ATPase domain of HSP90 chaperone/DNA topoisomerase II/histidine kinase"/>
    <property type="match status" value="1"/>
</dbReference>
<reference evidence="19" key="1">
    <citation type="submission" date="2018-06" db="EMBL/GenBank/DDBJ databases">
        <authorList>
            <person name="Zhirakovskaya E."/>
        </authorList>
    </citation>
    <scope>NUCLEOTIDE SEQUENCE</scope>
</reference>
<gene>
    <name evidence="19" type="ORF">MNBD_DELTA02-812</name>
</gene>
<keyword evidence="5" id="KW-0597">Phosphoprotein</keyword>
<feature type="domain" description="PAS" evidence="16">
    <location>
        <begin position="395"/>
        <end position="465"/>
    </location>
</feature>
<feature type="transmembrane region" description="Helical" evidence="14">
    <location>
        <begin position="95"/>
        <end position="120"/>
    </location>
</feature>
<dbReference type="SMART" id="SM00387">
    <property type="entry name" value="HATPase_c"/>
    <property type="match status" value="1"/>
</dbReference>
<dbReference type="CDD" id="cd06225">
    <property type="entry name" value="HAMP"/>
    <property type="match status" value="1"/>
</dbReference>
<sequence>MAKIVRDFQHSEQRRRRREYIIILAILPVIALITYIESHISLISGDVPIATNIFVLGLININIILLGLLIFLVIRNTVKIFFEGRGRLLGSKLRIRLIASFVALTIVPTFLLFFVVIGFVNKSIDGWFDINVEGSLQDSLELAQNYYQDSADKMLNGAWRISGYITENGTDDSSGRLTAFVTQYLEQNEFSAVAVYTNKGERIAYGLARGIDPDMIPDIDIQDVASAINQGARSFTQTLTVGDVVRGVAPFSNADGEHIGAVAVSYYVPSSLVQKMKDITNALEGYKQLKILKNPVKASYFSILLIITLLIVFFSIWIAQYLAKSITGPILELAEGTHAVASGNLDYRIEIDSKDEIGSLVTSFNRMTEDLKAGKSGLEKANKHLRKINVELDSRRNYIEIVMDNIPAGVMAIDSNALITSINRVAADIFGIEERSAPGRSYIDTLRGADSALLTDMIGEMQQSGVANLERQIKIEKDGSIMTVLVNMNALRGEGGKSLGVVAVLDDLTHLVKTQRMFAWKEVARRIAHEIKNPLTPIQLSAQRLRRKYLDRFPSDSDIFDECTNTIIRQVDELKTLVNEFSSFARMASASPVPTDLNLIVEETMELYRPAHKRIEFKAELDSALPILDIDRDQIKRVLINLIDNAIDSMDGEGELGVKTTYEKELGIARIEVIDNGCGIPPESKSRLFEPYFSTKSSGTGLGLSIVSSIISDHNGYIRVKDNKPRGTRFIIELPVSSGT</sequence>